<evidence type="ECO:0000256" key="4">
    <source>
        <dbReference type="ARBA" id="ARBA00022723"/>
    </source>
</evidence>
<keyword evidence="2 8" id="KW-1277">Toxin-antitoxin system</keyword>
<protein>
    <recommendedName>
        <fullName evidence="8">Ribonuclease VapC</fullName>
        <shortName evidence="8">RNase VapC</shortName>
        <ecNumber evidence="8">3.1.-.-</ecNumber>
    </recommendedName>
    <alternativeName>
        <fullName evidence="8">Toxin VapC</fullName>
    </alternativeName>
</protein>
<dbReference type="Proteomes" id="UP001499967">
    <property type="component" value="Unassembled WGS sequence"/>
</dbReference>
<feature type="binding site" evidence="8">
    <location>
        <position position="98"/>
    </location>
    <ligand>
        <name>Mg(2+)</name>
        <dbReference type="ChEBI" id="CHEBI:18420"/>
    </ligand>
</feature>
<keyword evidence="4 8" id="KW-0479">Metal-binding</keyword>
<dbReference type="EC" id="3.1.-.-" evidence="8"/>
<evidence type="ECO:0000259" key="9">
    <source>
        <dbReference type="Pfam" id="PF01850"/>
    </source>
</evidence>
<keyword evidence="5 8" id="KW-0378">Hydrolase</keyword>
<dbReference type="RefSeq" id="WP_343945149.1">
    <property type="nucleotide sequence ID" value="NZ_BAAAHP010000196.1"/>
</dbReference>
<comment type="cofactor">
    <cofactor evidence="1 8">
        <name>Mg(2+)</name>
        <dbReference type="ChEBI" id="CHEBI:18420"/>
    </cofactor>
</comment>
<dbReference type="EMBL" id="BAAAHP010000196">
    <property type="protein sequence ID" value="GAA0898529.1"/>
    <property type="molecule type" value="Genomic_DNA"/>
</dbReference>
<keyword evidence="8" id="KW-0800">Toxin</keyword>
<dbReference type="PANTHER" id="PTHR33653:SF1">
    <property type="entry name" value="RIBONUCLEASE VAPC2"/>
    <property type="match status" value="1"/>
</dbReference>
<comment type="similarity">
    <text evidence="7 8">Belongs to the PINc/VapC protein family.</text>
</comment>
<evidence type="ECO:0000256" key="2">
    <source>
        <dbReference type="ARBA" id="ARBA00022649"/>
    </source>
</evidence>
<name>A0ABN1N9C7_9PSEU</name>
<evidence type="ECO:0000256" key="6">
    <source>
        <dbReference type="ARBA" id="ARBA00022842"/>
    </source>
</evidence>
<feature type="binding site" evidence="8">
    <location>
        <position position="7"/>
    </location>
    <ligand>
        <name>Mg(2+)</name>
        <dbReference type="ChEBI" id="CHEBI:18420"/>
    </ligand>
</feature>
<dbReference type="InterPro" id="IPR022907">
    <property type="entry name" value="VapC_family"/>
</dbReference>
<evidence type="ECO:0000313" key="10">
    <source>
        <dbReference type="EMBL" id="GAA0898529.1"/>
    </source>
</evidence>
<organism evidence="10 11">
    <name type="scientific">Pseudonocardia zijingensis</name>
    <dbReference type="NCBI Taxonomy" id="153376"/>
    <lineage>
        <taxon>Bacteria</taxon>
        <taxon>Bacillati</taxon>
        <taxon>Actinomycetota</taxon>
        <taxon>Actinomycetes</taxon>
        <taxon>Pseudonocardiales</taxon>
        <taxon>Pseudonocardiaceae</taxon>
        <taxon>Pseudonocardia</taxon>
    </lineage>
</organism>
<evidence type="ECO:0000256" key="1">
    <source>
        <dbReference type="ARBA" id="ARBA00001946"/>
    </source>
</evidence>
<evidence type="ECO:0000256" key="8">
    <source>
        <dbReference type="HAMAP-Rule" id="MF_00265"/>
    </source>
</evidence>
<feature type="domain" description="PIN" evidence="9">
    <location>
        <begin position="5"/>
        <end position="119"/>
    </location>
</feature>
<gene>
    <name evidence="8" type="primary">vapC</name>
    <name evidence="10" type="ORF">GCM10009559_61200</name>
</gene>
<evidence type="ECO:0000256" key="3">
    <source>
        <dbReference type="ARBA" id="ARBA00022722"/>
    </source>
</evidence>
<evidence type="ECO:0000313" key="11">
    <source>
        <dbReference type="Proteomes" id="UP001499967"/>
    </source>
</evidence>
<keyword evidence="6 8" id="KW-0460">Magnesium</keyword>
<keyword evidence="11" id="KW-1185">Reference proteome</keyword>
<keyword evidence="3 8" id="KW-0540">Nuclease</keyword>
<dbReference type="InterPro" id="IPR050556">
    <property type="entry name" value="Type_II_TA_system_RNase"/>
</dbReference>
<dbReference type="SUPFAM" id="SSF88723">
    <property type="entry name" value="PIN domain-like"/>
    <property type="match status" value="1"/>
</dbReference>
<reference evidence="10 11" key="1">
    <citation type="journal article" date="2019" name="Int. J. Syst. Evol. Microbiol.">
        <title>The Global Catalogue of Microorganisms (GCM) 10K type strain sequencing project: providing services to taxonomists for standard genome sequencing and annotation.</title>
        <authorList>
            <consortium name="The Broad Institute Genomics Platform"/>
            <consortium name="The Broad Institute Genome Sequencing Center for Infectious Disease"/>
            <person name="Wu L."/>
            <person name="Ma J."/>
        </authorList>
    </citation>
    <scope>NUCLEOTIDE SEQUENCE [LARGE SCALE GENOMIC DNA]</scope>
    <source>
        <strain evidence="10 11">JCM 11117</strain>
    </source>
</reference>
<dbReference type="PANTHER" id="PTHR33653">
    <property type="entry name" value="RIBONUCLEASE VAPC2"/>
    <property type="match status" value="1"/>
</dbReference>
<evidence type="ECO:0000256" key="5">
    <source>
        <dbReference type="ARBA" id="ARBA00022801"/>
    </source>
</evidence>
<proteinExistence type="inferred from homology"/>
<evidence type="ECO:0000256" key="7">
    <source>
        <dbReference type="ARBA" id="ARBA00038093"/>
    </source>
</evidence>
<comment type="function">
    <text evidence="8">Toxic component of a toxin-antitoxin (TA) system. An RNase.</text>
</comment>
<dbReference type="InterPro" id="IPR002716">
    <property type="entry name" value="PIN_dom"/>
</dbReference>
<dbReference type="Pfam" id="PF01850">
    <property type="entry name" value="PIN"/>
    <property type="match status" value="1"/>
</dbReference>
<dbReference type="Gene3D" id="3.40.50.1010">
    <property type="entry name" value="5'-nuclease"/>
    <property type="match status" value="1"/>
</dbReference>
<sequence length="134" mass="14175">MARLILDTGVLVAGVRGRGHLDALARTDDIAIPAVAVAEYLLGTMLDTDPARAAAHRAFMEQLVQLVPVVGYDEVVAEHHAELLAHTQRAGEPRGVHDLIVAAIARSSGRTVVTTDKRARFGELPGVDARVVGA</sequence>
<comment type="caution">
    <text evidence="10">The sequence shown here is derived from an EMBL/GenBank/DDBJ whole genome shotgun (WGS) entry which is preliminary data.</text>
</comment>
<dbReference type="InterPro" id="IPR029060">
    <property type="entry name" value="PIN-like_dom_sf"/>
</dbReference>
<accession>A0ABN1N9C7</accession>
<dbReference type="HAMAP" id="MF_00265">
    <property type="entry name" value="VapC_Nob1"/>
    <property type="match status" value="1"/>
</dbReference>